<dbReference type="InterPro" id="IPR027417">
    <property type="entry name" value="P-loop_NTPase"/>
</dbReference>
<dbReference type="SMART" id="SM00382">
    <property type="entry name" value="AAA"/>
    <property type="match status" value="1"/>
</dbReference>
<dbReference type="RefSeq" id="WP_381187090.1">
    <property type="nucleotide sequence ID" value="NZ_JBHSFK010000067.1"/>
</dbReference>
<dbReference type="GO" id="GO:0005524">
    <property type="term" value="F:ATP binding"/>
    <property type="evidence" value="ECO:0007669"/>
    <property type="project" value="UniProtKB-KW"/>
</dbReference>
<dbReference type="PROSITE" id="PS50893">
    <property type="entry name" value="ABC_TRANSPORTER_2"/>
    <property type="match status" value="1"/>
</dbReference>
<dbReference type="InterPro" id="IPR017871">
    <property type="entry name" value="ABC_transporter-like_CS"/>
</dbReference>
<gene>
    <name evidence="7" type="ORF">ACFPIH_53285</name>
</gene>
<evidence type="ECO:0000256" key="4">
    <source>
        <dbReference type="ARBA" id="ARBA00022840"/>
    </source>
</evidence>
<keyword evidence="3" id="KW-0547">Nucleotide-binding</keyword>
<reference evidence="8" key="1">
    <citation type="journal article" date="2019" name="Int. J. Syst. Evol. Microbiol.">
        <title>The Global Catalogue of Microorganisms (GCM) 10K type strain sequencing project: providing services to taxonomists for standard genome sequencing and annotation.</title>
        <authorList>
            <consortium name="The Broad Institute Genomics Platform"/>
            <consortium name="The Broad Institute Genome Sequencing Center for Infectious Disease"/>
            <person name="Wu L."/>
            <person name="Ma J."/>
        </authorList>
    </citation>
    <scope>NUCLEOTIDE SEQUENCE [LARGE SCALE GENOMIC DNA]</scope>
    <source>
        <strain evidence="8">CGMCC 4.7177</strain>
    </source>
</reference>
<sequence length="287" mass="30677">MTSPVVEVAGLRKSFTVVGEDGAREELHAVGGVDLVLEPGGSLAVVGESGSGKTTTARIIAGLGNATSGSITVAGQDWTRPARGRAERLARSRLVQMVFQDPFGSLDPRQRIGAGLSELLALHFDIGRTTARARVAEALERVGLDASHAEAYPRRLSGGQRQRVAIARALVLQPRVLILDEAVSALDVSVQAQVLTLLNEIRDTLDVAYLFVSHDLAVVRQVCDTCIVMRHGQVVERGEVAVVLDAPQHPYTQDLLAAVPRPGWKPSRSRDRRLVAGEPVPRGVTSS</sequence>
<dbReference type="InterPro" id="IPR003439">
    <property type="entry name" value="ABC_transporter-like_ATP-bd"/>
</dbReference>
<name>A0ABV9B9U3_9ACTN</name>
<feature type="region of interest" description="Disordered" evidence="5">
    <location>
        <begin position="262"/>
        <end position="287"/>
    </location>
</feature>
<dbReference type="Pfam" id="PF00005">
    <property type="entry name" value="ABC_tran"/>
    <property type="match status" value="1"/>
</dbReference>
<evidence type="ECO:0000256" key="3">
    <source>
        <dbReference type="ARBA" id="ARBA00022741"/>
    </source>
</evidence>
<organism evidence="7 8">
    <name type="scientific">Streptomyces vulcanius</name>
    <dbReference type="NCBI Taxonomy" id="1441876"/>
    <lineage>
        <taxon>Bacteria</taxon>
        <taxon>Bacillati</taxon>
        <taxon>Actinomycetota</taxon>
        <taxon>Actinomycetes</taxon>
        <taxon>Kitasatosporales</taxon>
        <taxon>Streptomycetaceae</taxon>
        <taxon>Streptomyces</taxon>
    </lineage>
</organism>
<comment type="similarity">
    <text evidence="1">Belongs to the ABC transporter superfamily.</text>
</comment>
<keyword evidence="4 7" id="KW-0067">ATP-binding</keyword>
<evidence type="ECO:0000313" key="7">
    <source>
        <dbReference type="EMBL" id="MFC4508081.1"/>
    </source>
</evidence>
<protein>
    <submittedName>
        <fullName evidence="7">ATP-binding cassette domain-containing protein</fullName>
    </submittedName>
</protein>
<proteinExistence type="inferred from homology"/>
<dbReference type="SUPFAM" id="SSF52540">
    <property type="entry name" value="P-loop containing nucleoside triphosphate hydrolases"/>
    <property type="match status" value="1"/>
</dbReference>
<dbReference type="EMBL" id="JBHSFK010000067">
    <property type="protein sequence ID" value="MFC4508081.1"/>
    <property type="molecule type" value="Genomic_DNA"/>
</dbReference>
<feature type="domain" description="ABC transporter" evidence="6">
    <location>
        <begin position="6"/>
        <end position="256"/>
    </location>
</feature>
<dbReference type="PROSITE" id="PS00211">
    <property type="entry name" value="ABC_TRANSPORTER_1"/>
    <property type="match status" value="1"/>
</dbReference>
<dbReference type="Proteomes" id="UP001595839">
    <property type="component" value="Unassembled WGS sequence"/>
</dbReference>
<dbReference type="CDD" id="cd03257">
    <property type="entry name" value="ABC_NikE_OppD_transporters"/>
    <property type="match status" value="1"/>
</dbReference>
<dbReference type="PANTHER" id="PTHR43776:SF7">
    <property type="entry name" value="D,D-DIPEPTIDE TRANSPORT ATP-BINDING PROTEIN DDPF-RELATED"/>
    <property type="match status" value="1"/>
</dbReference>
<evidence type="ECO:0000256" key="5">
    <source>
        <dbReference type="SAM" id="MobiDB-lite"/>
    </source>
</evidence>
<dbReference type="InterPro" id="IPR003593">
    <property type="entry name" value="AAA+_ATPase"/>
</dbReference>
<accession>A0ABV9B9U3</accession>
<evidence type="ECO:0000256" key="1">
    <source>
        <dbReference type="ARBA" id="ARBA00005417"/>
    </source>
</evidence>
<evidence type="ECO:0000313" key="8">
    <source>
        <dbReference type="Proteomes" id="UP001595839"/>
    </source>
</evidence>
<dbReference type="Gene3D" id="3.40.50.300">
    <property type="entry name" value="P-loop containing nucleotide triphosphate hydrolases"/>
    <property type="match status" value="1"/>
</dbReference>
<comment type="caution">
    <text evidence="7">The sequence shown here is derived from an EMBL/GenBank/DDBJ whole genome shotgun (WGS) entry which is preliminary data.</text>
</comment>
<evidence type="ECO:0000259" key="6">
    <source>
        <dbReference type="PROSITE" id="PS50893"/>
    </source>
</evidence>
<keyword evidence="2" id="KW-0813">Transport</keyword>
<keyword evidence="8" id="KW-1185">Reference proteome</keyword>
<dbReference type="InterPro" id="IPR050319">
    <property type="entry name" value="ABC_transp_ATP-bind"/>
</dbReference>
<evidence type="ECO:0000256" key="2">
    <source>
        <dbReference type="ARBA" id="ARBA00022448"/>
    </source>
</evidence>
<dbReference type="PANTHER" id="PTHR43776">
    <property type="entry name" value="TRANSPORT ATP-BINDING PROTEIN"/>
    <property type="match status" value="1"/>
</dbReference>